<sequence>MLPVGARPIHPSSPWLLRSKLFRLLSFTFQIIVCRLDRNCRVHLNVVRITKKIHQPHPNIPSRGLQQDSHTMAHVMFHGQCRDVVRGSQKKA</sequence>
<name>A0A6A6ZP30_9PLEO</name>
<gene>
    <name evidence="1" type="ORF">CC86DRAFT_80830</name>
</gene>
<dbReference type="Proteomes" id="UP000799424">
    <property type="component" value="Unassembled WGS sequence"/>
</dbReference>
<reference evidence="1" key="1">
    <citation type="journal article" date="2020" name="Stud. Mycol.">
        <title>101 Dothideomycetes genomes: a test case for predicting lifestyles and emergence of pathogens.</title>
        <authorList>
            <person name="Haridas S."/>
            <person name="Albert R."/>
            <person name="Binder M."/>
            <person name="Bloem J."/>
            <person name="Labutti K."/>
            <person name="Salamov A."/>
            <person name="Andreopoulos B."/>
            <person name="Baker S."/>
            <person name="Barry K."/>
            <person name="Bills G."/>
            <person name="Bluhm B."/>
            <person name="Cannon C."/>
            <person name="Castanera R."/>
            <person name="Culley D."/>
            <person name="Daum C."/>
            <person name="Ezra D."/>
            <person name="Gonzalez J."/>
            <person name="Henrissat B."/>
            <person name="Kuo A."/>
            <person name="Liang C."/>
            <person name="Lipzen A."/>
            <person name="Lutzoni F."/>
            <person name="Magnuson J."/>
            <person name="Mondo S."/>
            <person name="Nolan M."/>
            <person name="Ohm R."/>
            <person name="Pangilinan J."/>
            <person name="Park H.-J."/>
            <person name="Ramirez L."/>
            <person name="Alfaro M."/>
            <person name="Sun H."/>
            <person name="Tritt A."/>
            <person name="Yoshinaga Y."/>
            <person name="Zwiers L.-H."/>
            <person name="Turgeon B."/>
            <person name="Goodwin S."/>
            <person name="Spatafora J."/>
            <person name="Crous P."/>
            <person name="Grigoriev I."/>
        </authorList>
    </citation>
    <scope>NUCLEOTIDE SEQUENCE</scope>
    <source>
        <strain evidence="1">CBS 113818</strain>
    </source>
</reference>
<keyword evidence="2" id="KW-1185">Reference proteome</keyword>
<accession>A0A6A6ZP30</accession>
<dbReference type="EMBL" id="MU006234">
    <property type="protein sequence ID" value="KAF2822626.1"/>
    <property type="molecule type" value="Genomic_DNA"/>
</dbReference>
<dbReference type="AlphaFoldDB" id="A0A6A6ZP30"/>
<protein>
    <submittedName>
        <fullName evidence="1">Uncharacterized protein</fullName>
    </submittedName>
</protein>
<organism evidence="1 2">
    <name type="scientific">Ophiobolus disseminans</name>
    <dbReference type="NCBI Taxonomy" id="1469910"/>
    <lineage>
        <taxon>Eukaryota</taxon>
        <taxon>Fungi</taxon>
        <taxon>Dikarya</taxon>
        <taxon>Ascomycota</taxon>
        <taxon>Pezizomycotina</taxon>
        <taxon>Dothideomycetes</taxon>
        <taxon>Pleosporomycetidae</taxon>
        <taxon>Pleosporales</taxon>
        <taxon>Pleosporineae</taxon>
        <taxon>Phaeosphaeriaceae</taxon>
        <taxon>Ophiobolus</taxon>
    </lineage>
</organism>
<proteinExistence type="predicted"/>
<evidence type="ECO:0000313" key="1">
    <source>
        <dbReference type="EMBL" id="KAF2822626.1"/>
    </source>
</evidence>
<evidence type="ECO:0000313" key="2">
    <source>
        <dbReference type="Proteomes" id="UP000799424"/>
    </source>
</evidence>